<dbReference type="RefSeq" id="WP_123182419.1">
    <property type="nucleotide sequence ID" value="NZ_RHGB01000009.1"/>
</dbReference>
<dbReference type="EMBL" id="RHGB01000009">
    <property type="protein sequence ID" value="RNL63942.1"/>
    <property type="molecule type" value="Genomic_DNA"/>
</dbReference>
<dbReference type="Gene3D" id="2.60.200.20">
    <property type="match status" value="2"/>
</dbReference>
<dbReference type="CDD" id="cd00060">
    <property type="entry name" value="FHA"/>
    <property type="match status" value="2"/>
</dbReference>
<sequence length="289" mass="31824">MHGIACVVALRFEAVLRMPMDLELVSVDGGDSYVITASSVLIGRDSANDITIAKDLLSRRHAKLSLVDDEWLLEDLNSTNGTSVNNRQITRPTKVKVGDVIKFGETAYYLKDTADDGRTIVASRLPQKELSGGGSVVIDEEPDGDLTSFQQSYQLPSGWTDVAKQNPSYSKEAVDQLIKRTITSKQLNPDVVLVFYTNQARPLVYGISAKKTEAFWTIGRGQDVKIRVDDPSISSQHARLLYKAGEWSLDDSGSTNGLRIDDEACAKVVLKDQSVVTLGRVDMVFRKLQ</sequence>
<comment type="caution">
    <text evidence="2">The sequence shown here is derived from an EMBL/GenBank/DDBJ whole genome shotgun (WGS) entry which is preliminary data.</text>
</comment>
<evidence type="ECO:0000259" key="1">
    <source>
        <dbReference type="PROSITE" id="PS50006"/>
    </source>
</evidence>
<dbReference type="InterPro" id="IPR000253">
    <property type="entry name" value="FHA_dom"/>
</dbReference>
<dbReference type="InterPro" id="IPR050923">
    <property type="entry name" value="Cell_Proc_Reg/RNA_Proc"/>
</dbReference>
<dbReference type="SUPFAM" id="SSF49879">
    <property type="entry name" value="SMAD/FHA domain"/>
    <property type="match status" value="2"/>
</dbReference>
<evidence type="ECO:0000313" key="3">
    <source>
        <dbReference type="Proteomes" id="UP000274695"/>
    </source>
</evidence>
<organism evidence="2 3">
    <name type="scientific">Zhongshania marina</name>
    <dbReference type="NCBI Taxonomy" id="2304603"/>
    <lineage>
        <taxon>Bacteria</taxon>
        <taxon>Pseudomonadati</taxon>
        <taxon>Pseudomonadota</taxon>
        <taxon>Gammaproteobacteria</taxon>
        <taxon>Cellvibrionales</taxon>
        <taxon>Spongiibacteraceae</taxon>
        <taxon>Zhongshania</taxon>
    </lineage>
</organism>
<keyword evidence="3" id="KW-1185">Reference proteome</keyword>
<evidence type="ECO:0000313" key="2">
    <source>
        <dbReference type="EMBL" id="RNL63942.1"/>
    </source>
</evidence>
<dbReference type="PROSITE" id="PS50006">
    <property type="entry name" value="FHA_DOMAIN"/>
    <property type="match status" value="2"/>
</dbReference>
<dbReference type="InterPro" id="IPR008984">
    <property type="entry name" value="SMAD_FHA_dom_sf"/>
</dbReference>
<gene>
    <name evidence="2" type="ORF">D0911_09395</name>
</gene>
<feature type="domain" description="FHA" evidence="1">
    <location>
        <begin position="216"/>
        <end position="265"/>
    </location>
</feature>
<feature type="domain" description="FHA" evidence="1">
    <location>
        <begin position="40"/>
        <end position="89"/>
    </location>
</feature>
<name>A0ABX9W2B5_9GAMM</name>
<protein>
    <submittedName>
        <fullName evidence="2">FHA domain-containing protein</fullName>
    </submittedName>
</protein>
<reference evidence="2 3" key="1">
    <citation type="submission" date="2018-10" db="EMBL/GenBank/DDBJ databases">
        <title>Draft genome sequence of Zhongshania sp. DSW25-10.</title>
        <authorList>
            <person name="Oh J."/>
        </authorList>
    </citation>
    <scope>NUCLEOTIDE SEQUENCE [LARGE SCALE GENOMIC DNA]</scope>
    <source>
        <strain evidence="2 3">DSW25-10</strain>
    </source>
</reference>
<dbReference type="Proteomes" id="UP000274695">
    <property type="component" value="Unassembled WGS sequence"/>
</dbReference>
<accession>A0ABX9W2B5</accession>
<dbReference type="PANTHER" id="PTHR23308">
    <property type="entry name" value="NUCLEAR INHIBITOR OF PROTEIN PHOSPHATASE-1"/>
    <property type="match status" value="1"/>
</dbReference>
<proteinExistence type="predicted"/>
<dbReference type="SMART" id="SM00240">
    <property type="entry name" value="FHA"/>
    <property type="match status" value="2"/>
</dbReference>
<dbReference type="Pfam" id="PF00498">
    <property type="entry name" value="FHA"/>
    <property type="match status" value="2"/>
</dbReference>